<dbReference type="SMART" id="SM00345">
    <property type="entry name" value="HTH_GNTR"/>
    <property type="match status" value="1"/>
</dbReference>
<dbReference type="EMBL" id="BAAADE010000021">
    <property type="protein sequence ID" value="GAA0616029.1"/>
    <property type="molecule type" value="Genomic_DNA"/>
</dbReference>
<dbReference type="PROSITE" id="PS50949">
    <property type="entry name" value="HTH_GNTR"/>
    <property type="match status" value="1"/>
</dbReference>
<protein>
    <submittedName>
        <fullName evidence="5">GntR family transcriptional regulator</fullName>
    </submittedName>
</protein>
<organism evidence="5 6">
    <name type="scientific">Paenochrobactrum glaciei</name>
    <dbReference type="NCBI Taxonomy" id="486407"/>
    <lineage>
        <taxon>Bacteria</taxon>
        <taxon>Pseudomonadati</taxon>
        <taxon>Pseudomonadota</taxon>
        <taxon>Alphaproteobacteria</taxon>
        <taxon>Hyphomicrobiales</taxon>
        <taxon>Brucellaceae</taxon>
        <taxon>Paenochrobactrum</taxon>
    </lineage>
</organism>
<dbReference type="Pfam" id="PF00392">
    <property type="entry name" value="GntR"/>
    <property type="match status" value="1"/>
</dbReference>
<evidence type="ECO:0000313" key="5">
    <source>
        <dbReference type="EMBL" id="GAA0616029.1"/>
    </source>
</evidence>
<evidence type="ECO:0000256" key="2">
    <source>
        <dbReference type="ARBA" id="ARBA00023125"/>
    </source>
</evidence>
<dbReference type="PANTHER" id="PTHR43537:SF24">
    <property type="entry name" value="GLUCONATE OPERON TRANSCRIPTIONAL REPRESSOR"/>
    <property type="match status" value="1"/>
</dbReference>
<keyword evidence="6" id="KW-1185">Reference proteome</keyword>
<evidence type="ECO:0000259" key="4">
    <source>
        <dbReference type="PROSITE" id="PS50949"/>
    </source>
</evidence>
<evidence type="ECO:0000256" key="3">
    <source>
        <dbReference type="ARBA" id="ARBA00023163"/>
    </source>
</evidence>
<reference evidence="5 6" key="1">
    <citation type="journal article" date="2019" name="Int. J. Syst. Evol. Microbiol.">
        <title>The Global Catalogue of Microorganisms (GCM) 10K type strain sequencing project: providing services to taxonomists for standard genome sequencing and annotation.</title>
        <authorList>
            <consortium name="The Broad Institute Genomics Platform"/>
            <consortium name="The Broad Institute Genome Sequencing Center for Infectious Disease"/>
            <person name="Wu L."/>
            <person name="Ma J."/>
        </authorList>
    </citation>
    <scope>NUCLEOTIDE SEQUENCE [LARGE SCALE GENOMIC DNA]</scope>
    <source>
        <strain evidence="5 6">JCM 15115</strain>
    </source>
</reference>
<dbReference type="RefSeq" id="WP_343808439.1">
    <property type="nucleotide sequence ID" value="NZ_BAAADE010000021.1"/>
</dbReference>
<sequence>MKKSASAVSAADSEISQLGSHIYDELIKSIREGRYTPGEHIRETVVATELGVSRTPVREALRRLHNDGTVVLTPRKGAVVAELAHQEVVELYMLRQEMEATAARFAAQHASDIEIMQIDNILKRAEELLHDPHRLNQVNWEFHNAIYEATHNRYFMKAIRSISDSMMMLRGARYIPENRPEQLASEHRAIFNAIQNRKPQEAADAARYHIQQSLLVHLNSNNRSFSEHSRKS</sequence>
<dbReference type="InterPro" id="IPR036388">
    <property type="entry name" value="WH-like_DNA-bd_sf"/>
</dbReference>
<feature type="domain" description="HTH gntR-type" evidence="4">
    <location>
        <begin position="16"/>
        <end position="83"/>
    </location>
</feature>
<gene>
    <name evidence="5" type="ORF">GCM10008943_33670</name>
</gene>
<dbReference type="SUPFAM" id="SSF48008">
    <property type="entry name" value="GntR ligand-binding domain-like"/>
    <property type="match status" value="1"/>
</dbReference>
<accession>A0ABN1GPX1</accession>
<dbReference type="Pfam" id="PF07729">
    <property type="entry name" value="FCD"/>
    <property type="match status" value="1"/>
</dbReference>
<comment type="caution">
    <text evidence="5">The sequence shown here is derived from an EMBL/GenBank/DDBJ whole genome shotgun (WGS) entry which is preliminary data.</text>
</comment>
<dbReference type="InterPro" id="IPR000524">
    <property type="entry name" value="Tscrpt_reg_HTH_GntR"/>
</dbReference>
<keyword evidence="2" id="KW-0238">DNA-binding</keyword>
<dbReference type="InterPro" id="IPR008920">
    <property type="entry name" value="TF_FadR/GntR_C"/>
</dbReference>
<dbReference type="SUPFAM" id="SSF46785">
    <property type="entry name" value="Winged helix' DNA-binding domain"/>
    <property type="match status" value="1"/>
</dbReference>
<dbReference type="InterPro" id="IPR011711">
    <property type="entry name" value="GntR_C"/>
</dbReference>
<dbReference type="SMART" id="SM00895">
    <property type="entry name" value="FCD"/>
    <property type="match status" value="1"/>
</dbReference>
<name>A0ABN1GPX1_9HYPH</name>
<keyword evidence="1" id="KW-0805">Transcription regulation</keyword>
<dbReference type="CDD" id="cd07377">
    <property type="entry name" value="WHTH_GntR"/>
    <property type="match status" value="1"/>
</dbReference>
<proteinExistence type="predicted"/>
<evidence type="ECO:0000313" key="6">
    <source>
        <dbReference type="Proteomes" id="UP001424441"/>
    </source>
</evidence>
<dbReference type="Proteomes" id="UP001424441">
    <property type="component" value="Unassembled WGS sequence"/>
</dbReference>
<evidence type="ECO:0000256" key="1">
    <source>
        <dbReference type="ARBA" id="ARBA00023015"/>
    </source>
</evidence>
<keyword evidence="3" id="KW-0804">Transcription</keyword>
<dbReference type="InterPro" id="IPR036390">
    <property type="entry name" value="WH_DNA-bd_sf"/>
</dbReference>
<dbReference type="Gene3D" id="1.20.120.530">
    <property type="entry name" value="GntR ligand-binding domain-like"/>
    <property type="match status" value="1"/>
</dbReference>
<dbReference type="PANTHER" id="PTHR43537">
    <property type="entry name" value="TRANSCRIPTIONAL REGULATOR, GNTR FAMILY"/>
    <property type="match status" value="1"/>
</dbReference>
<dbReference type="Gene3D" id="1.10.10.10">
    <property type="entry name" value="Winged helix-like DNA-binding domain superfamily/Winged helix DNA-binding domain"/>
    <property type="match status" value="1"/>
</dbReference>